<dbReference type="EMBL" id="JYNV01000176">
    <property type="protein sequence ID" value="KZM24074.1"/>
    <property type="molecule type" value="Genomic_DNA"/>
</dbReference>
<dbReference type="Proteomes" id="UP000076837">
    <property type="component" value="Unassembled WGS sequence"/>
</dbReference>
<dbReference type="AlphaFoldDB" id="A0A163F193"/>
<proteinExistence type="predicted"/>
<name>A0A163F193_DIDRA</name>
<keyword evidence="2" id="KW-1185">Reference proteome</keyword>
<accession>A0A163F193</accession>
<organism evidence="1 2">
    <name type="scientific">Didymella rabiei</name>
    <name type="common">Chickpea ascochyta blight fungus</name>
    <name type="synonym">Mycosphaerella rabiei</name>
    <dbReference type="NCBI Taxonomy" id="5454"/>
    <lineage>
        <taxon>Eukaryota</taxon>
        <taxon>Fungi</taxon>
        <taxon>Dikarya</taxon>
        <taxon>Ascomycota</taxon>
        <taxon>Pezizomycotina</taxon>
        <taxon>Dothideomycetes</taxon>
        <taxon>Pleosporomycetidae</taxon>
        <taxon>Pleosporales</taxon>
        <taxon>Pleosporineae</taxon>
        <taxon>Didymellaceae</taxon>
        <taxon>Ascochyta</taxon>
    </lineage>
</organism>
<gene>
    <name evidence="1" type="ORF">ST47_g4770</name>
</gene>
<reference evidence="1 2" key="1">
    <citation type="journal article" date="2016" name="Sci. Rep.">
        <title>Draft genome sequencing and secretome analysis of fungal phytopathogen Ascochyta rabiei provides insight into the necrotrophic effector repertoire.</title>
        <authorList>
            <person name="Verma S."/>
            <person name="Gazara R.K."/>
            <person name="Nizam S."/>
            <person name="Parween S."/>
            <person name="Chattopadhyay D."/>
            <person name="Verma P.K."/>
        </authorList>
    </citation>
    <scope>NUCLEOTIDE SEQUENCE [LARGE SCALE GENOMIC DNA]</scope>
    <source>
        <strain evidence="1 2">ArDII</strain>
    </source>
</reference>
<comment type="caution">
    <text evidence="1">The sequence shown here is derived from an EMBL/GenBank/DDBJ whole genome shotgun (WGS) entry which is preliminary data.</text>
</comment>
<evidence type="ECO:0000313" key="1">
    <source>
        <dbReference type="EMBL" id="KZM24074.1"/>
    </source>
</evidence>
<sequence length="191" mass="21242">MPSNATLVSPDASCWLCSYAKRIGRSACVACQSASRPTKHLPKPVNTKPQYHRRHVRASALYELAEASSRNEGAPHITLDSLLKTVQSEKMVPMETDAPGVMLAHGDFGKVPAIWLEPADGSAPTMDLITWTTLETPIWEGDEVCLYNPARGSRKYVSSWKSKMIEYLQHGMTIEKYRQHIAKAIKAKYNA</sequence>
<evidence type="ECO:0000313" key="2">
    <source>
        <dbReference type="Proteomes" id="UP000076837"/>
    </source>
</evidence>
<protein>
    <submittedName>
        <fullName evidence="1">Uncharacterized protein</fullName>
    </submittedName>
</protein>